<feature type="domain" description="GST C-terminal" evidence="2">
    <location>
        <begin position="81"/>
        <end position="206"/>
    </location>
</feature>
<feature type="domain" description="GST N-terminal" evidence="1">
    <location>
        <begin position="1"/>
        <end position="77"/>
    </location>
</feature>
<name>A0A1X6PF93_PORUM</name>
<sequence length="206" mass="21354">MKLLYFDTAGRAEMIRLAFHAGGVDFEDERVPQDQWPVVKPTTPRGQVPTLTLDDGTVLTESGALLRYAGAIGSPRLYPEDPTAAARVDEVGDVIYDMARALEAAVHQPPEVTATQVKALLAPGGAVATSLAWLNERAAAAGSGHLVGNALSIDDCAMKAITGWLTVDIAGGAFADALAPYPALAKSVAATSAVPAIAAYEASLKK</sequence>
<dbReference type="OrthoDB" id="414243at2759"/>
<dbReference type="InterPro" id="IPR040079">
    <property type="entry name" value="Glutathione_S-Trfase"/>
</dbReference>
<dbReference type="InterPro" id="IPR004045">
    <property type="entry name" value="Glutathione_S-Trfase_N"/>
</dbReference>
<evidence type="ECO:0000259" key="2">
    <source>
        <dbReference type="PROSITE" id="PS50405"/>
    </source>
</evidence>
<dbReference type="InterPro" id="IPR050213">
    <property type="entry name" value="GST_superfamily"/>
</dbReference>
<dbReference type="SFLD" id="SFLDS00019">
    <property type="entry name" value="Glutathione_Transferase_(cytos"/>
    <property type="match status" value="1"/>
</dbReference>
<evidence type="ECO:0008006" key="5">
    <source>
        <dbReference type="Google" id="ProtNLM"/>
    </source>
</evidence>
<dbReference type="PANTHER" id="PTHR11571:SF252">
    <property type="entry name" value="GLUTATHIONE S-TRANSFERASE"/>
    <property type="match status" value="1"/>
</dbReference>
<dbReference type="PANTHER" id="PTHR11571">
    <property type="entry name" value="GLUTATHIONE S-TRANSFERASE"/>
    <property type="match status" value="1"/>
</dbReference>
<accession>A0A1X6PF93</accession>
<reference evidence="3 4" key="1">
    <citation type="submission" date="2017-03" db="EMBL/GenBank/DDBJ databases">
        <title>WGS assembly of Porphyra umbilicalis.</title>
        <authorList>
            <person name="Brawley S.H."/>
            <person name="Blouin N.A."/>
            <person name="Ficko-Blean E."/>
            <person name="Wheeler G.L."/>
            <person name="Lohr M."/>
            <person name="Goodson H.V."/>
            <person name="Jenkins J.W."/>
            <person name="Blaby-Haas C.E."/>
            <person name="Helliwell K.E."/>
            <person name="Chan C."/>
            <person name="Marriage T."/>
            <person name="Bhattacharya D."/>
            <person name="Klein A.S."/>
            <person name="Badis Y."/>
            <person name="Brodie J."/>
            <person name="Cao Y."/>
            <person name="Collen J."/>
            <person name="Dittami S.M."/>
            <person name="Gachon C.M."/>
            <person name="Green B.R."/>
            <person name="Karpowicz S."/>
            <person name="Kim J.W."/>
            <person name="Kudahl U."/>
            <person name="Lin S."/>
            <person name="Michel G."/>
            <person name="Mittag M."/>
            <person name="Olson B.J."/>
            <person name="Pangilinan J."/>
            <person name="Peng Y."/>
            <person name="Qiu H."/>
            <person name="Shu S."/>
            <person name="Singer J.T."/>
            <person name="Smith A.G."/>
            <person name="Sprecher B.N."/>
            <person name="Wagner V."/>
            <person name="Wang W."/>
            <person name="Wang Z.-Y."/>
            <person name="Yan J."/>
            <person name="Yarish C."/>
            <person name="Zoeuner-Riek S."/>
            <person name="Zhuang Y."/>
            <person name="Zou Y."/>
            <person name="Lindquist E.A."/>
            <person name="Grimwood J."/>
            <person name="Barry K."/>
            <person name="Rokhsar D.S."/>
            <person name="Schmutz J."/>
            <person name="Stiller J.W."/>
            <person name="Grossman A.R."/>
            <person name="Prochnik S.E."/>
        </authorList>
    </citation>
    <scope>NUCLEOTIDE SEQUENCE [LARGE SCALE GENOMIC DNA]</scope>
    <source>
        <strain evidence="3">4086291</strain>
    </source>
</reference>
<dbReference type="PROSITE" id="PS50404">
    <property type="entry name" value="GST_NTER"/>
    <property type="match status" value="1"/>
</dbReference>
<dbReference type="SUPFAM" id="SSF52833">
    <property type="entry name" value="Thioredoxin-like"/>
    <property type="match status" value="1"/>
</dbReference>
<evidence type="ECO:0000313" key="4">
    <source>
        <dbReference type="Proteomes" id="UP000218209"/>
    </source>
</evidence>
<dbReference type="Pfam" id="PF14497">
    <property type="entry name" value="GST_C_3"/>
    <property type="match status" value="1"/>
</dbReference>
<dbReference type="CDD" id="cd03039">
    <property type="entry name" value="GST_N_Sigma_like"/>
    <property type="match status" value="1"/>
</dbReference>
<dbReference type="GO" id="GO:0004364">
    <property type="term" value="F:glutathione transferase activity"/>
    <property type="evidence" value="ECO:0007669"/>
    <property type="project" value="TreeGrafter"/>
</dbReference>
<dbReference type="InterPro" id="IPR010987">
    <property type="entry name" value="Glutathione-S-Trfase_C-like"/>
</dbReference>
<keyword evidence="4" id="KW-1185">Reference proteome</keyword>
<dbReference type="Gene3D" id="1.20.1050.10">
    <property type="match status" value="1"/>
</dbReference>
<dbReference type="EMBL" id="KV918790">
    <property type="protein sequence ID" value="OSX79509.1"/>
    <property type="molecule type" value="Genomic_DNA"/>
</dbReference>
<dbReference type="InterPro" id="IPR036249">
    <property type="entry name" value="Thioredoxin-like_sf"/>
</dbReference>
<dbReference type="InterPro" id="IPR036282">
    <property type="entry name" value="Glutathione-S-Trfase_C_sf"/>
</dbReference>
<dbReference type="InterPro" id="IPR004046">
    <property type="entry name" value="GST_C"/>
</dbReference>
<dbReference type="AlphaFoldDB" id="A0A1X6PF93"/>
<evidence type="ECO:0000313" key="3">
    <source>
        <dbReference type="EMBL" id="OSX79509.1"/>
    </source>
</evidence>
<dbReference type="Pfam" id="PF13409">
    <property type="entry name" value="GST_N_2"/>
    <property type="match status" value="1"/>
</dbReference>
<dbReference type="SUPFAM" id="SSF47616">
    <property type="entry name" value="GST C-terminal domain-like"/>
    <property type="match status" value="1"/>
</dbReference>
<evidence type="ECO:0000259" key="1">
    <source>
        <dbReference type="PROSITE" id="PS50404"/>
    </source>
</evidence>
<gene>
    <name evidence="3" type="ORF">BU14_0076s0065</name>
</gene>
<dbReference type="Proteomes" id="UP000218209">
    <property type="component" value="Unassembled WGS sequence"/>
</dbReference>
<dbReference type="GO" id="GO:0006749">
    <property type="term" value="P:glutathione metabolic process"/>
    <property type="evidence" value="ECO:0007669"/>
    <property type="project" value="TreeGrafter"/>
</dbReference>
<organism evidence="3 4">
    <name type="scientific">Porphyra umbilicalis</name>
    <name type="common">Purple laver</name>
    <name type="synonym">Red alga</name>
    <dbReference type="NCBI Taxonomy" id="2786"/>
    <lineage>
        <taxon>Eukaryota</taxon>
        <taxon>Rhodophyta</taxon>
        <taxon>Bangiophyceae</taxon>
        <taxon>Bangiales</taxon>
        <taxon>Bangiaceae</taxon>
        <taxon>Porphyra</taxon>
    </lineage>
</organism>
<dbReference type="PROSITE" id="PS50405">
    <property type="entry name" value="GST_CTER"/>
    <property type="match status" value="1"/>
</dbReference>
<proteinExistence type="predicted"/>
<protein>
    <recommendedName>
        <fullName evidence="5">Glutathione S-transferase</fullName>
    </recommendedName>
</protein>
<dbReference type="Gene3D" id="3.40.30.10">
    <property type="entry name" value="Glutaredoxin"/>
    <property type="match status" value="1"/>
</dbReference>